<evidence type="ECO:0000313" key="6">
    <source>
        <dbReference type="EMBL" id="CAH2031788.1"/>
    </source>
</evidence>
<comment type="cofactor">
    <cofactor evidence="1">
        <name>Zn(2+)</name>
        <dbReference type="ChEBI" id="CHEBI:29105"/>
    </cofactor>
</comment>
<keyword evidence="7" id="KW-1185">Reference proteome</keyword>
<dbReference type="PANTHER" id="PTHR35005">
    <property type="entry name" value="3-DEHYDRO-SCYLLO-INOSOSE HYDROLASE"/>
    <property type="match status" value="1"/>
</dbReference>
<dbReference type="RefSeq" id="WP_305732584.1">
    <property type="nucleotide sequence ID" value="NZ_OW150024.1"/>
</dbReference>
<evidence type="ECO:0000256" key="5">
    <source>
        <dbReference type="ARBA" id="ARBA00024029"/>
    </source>
</evidence>
<name>A0ABM9D991_9BACT</name>
<dbReference type="InterPro" id="IPR024087">
    <property type="entry name" value="Creatininase-like_sf"/>
</dbReference>
<evidence type="ECO:0000313" key="7">
    <source>
        <dbReference type="Proteomes" id="UP001295463"/>
    </source>
</evidence>
<keyword evidence="2" id="KW-0479">Metal-binding</keyword>
<dbReference type="Proteomes" id="UP001295463">
    <property type="component" value="Chromosome"/>
</dbReference>
<evidence type="ECO:0000256" key="3">
    <source>
        <dbReference type="ARBA" id="ARBA00022801"/>
    </source>
</evidence>
<sequence length="240" mass="26138">MILAEMTMTQVEEALKTCQSVVIPFGALEEHGPHLPLSTDTIQAMEVARRAAERTPLFVAPPVHYGNCRSTAAHPGTVSISTATLKALLKDIVRSLYRQGFRTVLALTGHAGGAHRMALQDAGEELLDELPELAMAVATEYELAREAGRGLVETAGDAHAGEIETSRILHSHPQLVRGSAPEEYPTFPVGLLVRDKRRYWPGGVWGNPAKASAEKGRLLEELVVEKVVGLVRRMEEERHG</sequence>
<evidence type="ECO:0000256" key="2">
    <source>
        <dbReference type="ARBA" id="ARBA00022723"/>
    </source>
</evidence>
<proteinExistence type="inferred from homology"/>
<accession>A0ABM9D991</accession>
<reference evidence="6 7" key="1">
    <citation type="submission" date="2022-03" db="EMBL/GenBank/DDBJ databases">
        <authorList>
            <person name="Koch H."/>
        </authorList>
    </citation>
    <scope>NUCLEOTIDE SEQUENCE [LARGE SCALE GENOMIC DNA]</scope>
    <source>
        <strain evidence="6 7">G1</strain>
    </source>
</reference>
<dbReference type="EMBL" id="OW150024">
    <property type="protein sequence ID" value="CAH2031788.1"/>
    <property type="molecule type" value="Genomic_DNA"/>
</dbReference>
<gene>
    <name evidence="6" type="ORF">GEAMG1_1953</name>
</gene>
<dbReference type="Gene3D" id="3.40.50.10310">
    <property type="entry name" value="Creatininase"/>
    <property type="match status" value="1"/>
</dbReference>
<dbReference type="Pfam" id="PF02633">
    <property type="entry name" value="Creatininase"/>
    <property type="match status" value="1"/>
</dbReference>
<organism evidence="6 7">
    <name type="scientific">Trichlorobacter ammonificans</name>
    <dbReference type="NCBI Taxonomy" id="2916410"/>
    <lineage>
        <taxon>Bacteria</taxon>
        <taxon>Pseudomonadati</taxon>
        <taxon>Thermodesulfobacteriota</taxon>
        <taxon>Desulfuromonadia</taxon>
        <taxon>Geobacterales</taxon>
        <taxon>Geobacteraceae</taxon>
        <taxon>Trichlorobacter</taxon>
    </lineage>
</organism>
<dbReference type="PANTHER" id="PTHR35005:SF1">
    <property type="entry name" value="2-AMINO-5-FORMYLAMINO-6-RIBOSYLAMINOPYRIMIDIN-4(3H)-ONE 5'-MONOPHOSPHATE DEFORMYLASE"/>
    <property type="match status" value="1"/>
</dbReference>
<comment type="similarity">
    <text evidence="5">Belongs to the creatininase superfamily.</text>
</comment>
<dbReference type="InterPro" id="IPR003785">
    <property type="entry name" value="Creatininase/forma_Hydrolase"/>
</dbReference>
<evidence type="ECO:0000256" key="4">
    <source>
        <dbReference type="ARBA" id="ARBA00022833"/>
    </source>
</evidence>
<keyword evidence="3" id="KW-0378">Hydrolase</keyword>
<protein>
    <submittedName>
        <fullName evidence="6">Creatininase</fullName>
    </submittedName>
</protein>
<evidence type="ECO:0000256" key="1">
    <source>
        <dbReference type="ARBA" id="ARBA00001947"/>
    </source>
</evidence>
<keyword evidence="4" id="KW-0862">Zinc</keyword>
<dbReference type="SUPFAM" id="SSF102215">
    <property type="entry name" value="Creatininase"/>
    <property type="match status" value="1"/>
</dbReference>